<protein>
    <recommendedName>
        <fullName evidence="10">Hydrolase Nlp/P60</fullName>
    </recommendedName>
</protein>
<dbReference type="SUPFAM" id="SSF54001">
    <property type="entry name" value="Cysteine proteinases"/>
    <property type="match status" value="1"/>
</dbReference>
<proteinExistence type="inferred from homology"/>
<dbReference type="PANTHER" id="PTHR47053">
    <property type="entry name" value="MUREIN DD-ENDOPEPTIDASE MEPH-RELATED"/>
    <property type="match status" value="1"/>
</dbReference>
<dbReference type="Pfam" id="PF08239">
    <property type="entry name" value="SH3_3"/>
    <property type="match status" value="2"/>
</dbReference>
<dbReference type="InterPro" id="IPR000064">
    <property type="entry name" value="NLP_P60_dom"/>
</dbReference>
<evidence type="ECO:0000256" key="1">
    <source>
        <dbReference type="ARBA" id="ARBA00007074"/>
    </source>
</evidence>
<evidence type="ECO:0000259" key="6">
    <source>
        <dbReference type="PROSITE" id="PS51781"/>
    </source>
</evidence>
<evidence type="ECO:0000259" key="7">
    <source>
        <dbReference type="PROSITE" id="PS51935"/>
    </source>
</evidence>
<gene>
    <name evidence="8" type="ORF">GCM10008018_33190</name>
</gene>
<keyword evidence="2" id="KW-0645">Protease</keyword>
<evidence type="ECO:0000256" key="4">
    <source>
        <dbReference type="ARBA" id="ARBA00022807"/>
    </source>
</evidence>
<dbReference type="PROSITE" id="PS51781">
    <property type="entry name" value="SH3B"/>
    <property type="match status" value="1"/>
</dbReference>
<dbReference type="PROSITE" id="PS51935">
    <property type="entry name" value="NLPC_P60"/>
    <property type="match status" value="1"/>
</dbReference>
<dbReference type="InterPro" id="IPR038765">
    <property type="entry name" value="Papain-like_cys_pep_sf"/>
</dbReference>
<dbReference type="Gene3D" id="3.90.1720.10">
    <property type="entry name" value="endopeptidase domain like (from Nostoc punctiforme)"/>
    <property type="match status" value="1"/>
</dbReference>
<dbReference type="RefSeq" id="WP_189013041.1">
    <property type="nucleotide sequence ID" value="NZ_BMHE01000015.1"/>
</dbReference>
<feature type="domain" description="NlpC/P60" evidence="7">
    <location>
        <begin position="171"/>
        <end position="316"/>
    </location>
</feature>
<dbReference type="PANTHER" id="PTHR47053:SF1">
    <property type="entry name" value="MUREIN DD-ENDOPEPTIDASE MEPH-RELATED"/>
    <property type="match status" value="1"/>
</dbReference>
<feature type="signal peptide" evidence="5">
    <location>
        <begin position="1"/>
        <end position="25"/>
    </location>
</feature>
<dbReference type="EMBL" id="BMHE01000015">
    <property type="protein sequence ID" value="GFZ84388.1"/>
    <property type="molecule type" value="Genomic_DNA"/>
</dbReference>
<dbReference type="Proteomes" id="UP000615455">
    <property type="component" value="Unassembled WGS sequence"/>
</dbReference>
<evidence type="ECO:0000256" key="5">
    <source>
        <dbReference type="SAM" id="SignalP"/>
    </source>
</evidence>
<evidence type="ECO:0000313" key="8">
    <source>
        <dbReference type="EMBL" id="GFZ84388.1"/>
    </source>
</evidence>
<dbReference type="SMART" id="SM00287">
    <property type="entry name" value="SH3b"/>
    <property type="match status" value="2"/>
</dbReference>
<keyword evidence="9" id="KW-1185">Reference proteome</keyword>
<evidence type="ECO:0000313" key="9">
    <source>
        <dbReference type="Proteomes" id="UP000615455"/>
    </source>
</evidence>
<evidence type="ECO:0008006" key="10">
    <source>
        <dbReference type="Google" id="ProtNLM"/>
    </source>
</evidence>
<evidence type="ECO:0000256" key="3">
    <source>
        <dbReference type="ARBA" id="ARBA00022801"/>
    </source>
</evidence>
<comment type="caution">
    <text evidence="8">The sequence shown here is derived from an EMBL/GenBank/DDBJ whole genome shotgun (WGS) entry which is preliminary data.</text>
</comment>
<comment type="similarity">
    <text evidence="1">Belongs to the peptidase C40 family.</text>
</comment>
<keyword evidence="3" id="KW-0378">Hydrolase</keyword>
<name>A0ABQ1ES46_9BACL</name>
<dbReference type="InterPro" id="IPR051202">
    <property type="entry name" value="Peptidase_C40"/>
</dbReference>
<dbReference type="InterPro" id="IPR003646">
    <property type="entry name" value="SH3-like_bac-type"/>
</dbReference>
<dbReference type="Gene3D" id="2.30.30.40">
    <property type="entry name" value="SH3 Domains"/>
    <property type="match status" value="2"/>
</dbReference>
<accession>A0ABQ1ES46</accession>
<feature type="domain" description="SH3b" evidence="6">
    <location>
        <begin position="86"/>
        <end position="161"/>
    </location>
</feature>
<reference evidence="9" key="1">
    <citation type="journal article" date="2019" name="Int. J. Syst. Evol. Microbiol.">
        <title>The Global Catalogue of Microorganisms (GCM) 10K type strain sequencing project: providing services to taxonomists for standard genome sequencing and annotation.</title>
        <authorList>
            <consortium name="The Broad Institute Genomics Platform"/>
            <consortium name="The Broad Institute Genome Sequencing Center for Infectious Disease"/>
            <person name="Wu L."/>
            <person name="Ma J."/>
        </authorList>
    </citation>
    <scope>NUCLEOTIDE SEQUENCE [LARGE SCALE GENOMIC DNA]</scope>
    <source>
        <strain evidence="9">CGMCC 1.15043</strain>
    </source>
</reference>
<evidence type="ECO:0000256" key="2">
    <source>
        <dbReference type="ARBA" id="ARBA00022670"/>
    </source>
</evidence>
<feature type="chain" id="PRO_5047124333" description="Hydrolase Nlp/P60" evidence="5">
    <location>
        <begin position="26"/>
        <end position="317"/>
    </location>
</feature>
<dbReference type="Pfam" id="PF00877">
    <property type="entry name" value="NLPC_P60"/>
    <property type="match status" value="1"/>
</dbReference>
<sequence>MRKWTMVLGMFVMALAFAFPAATMADEGVTTKAQIVSGVSFRDQASTSSNVIRMLKTNEIVTLTDYVTVNWYKIKDAQGVSGYVSTNSKYIKVISNAKIIYGVNFRSQPTSDSSSKVIRMLSKGEEVLVTDKVNDSWYKIQDGSGVSGYVSTSSKYISTDFSVNIPNLPLADEIEAVIAAGNVYLGTPYEFGSVRGDTSTFDCSDFIQTMFWDALRFSVPGESRDQGEFVKSLGAVSKDWTRLKRGDLMFFSSYKGSKASDYQDVNPLTEPITHVGIYLGNGSLLHTYSIESGGVRVDTIDGKQWENRFLFGGSVIR</sequence>
<keyword evidence="5" id="KW-0732">Signal</keyword>
<keyword evidence="4" id="KW-0788">Thiol protease</keyword>
<organism evidence="8 9">
    <name type="scientific">Paenibacillus marchantiophytorum</name>
    <dbReference type="NCBI Taxonomy" id="1619310"/>
    <lineage>
        <taxon>Bacteria</taxon>
        <taxon>Bacillati</taxon>
        <taxon>Bacillota</taxon>
        <taxon>Bacilli</taxon>
        <taxon>Bacillales</taxon>
        <taxon>Paenibacillaceae</taxon>
        <taxon>Paenibacillus</taxon>
    </lineage>
</organism>